<feature type="transmembrane region" description="Helical" evidence="1">
    <location>
        <begin position="12"/>
        <end position="32"/>
    </location>
</feature>
<dbReference type="STRING" id="1279009.ADICEAN_03969"/>
<evidence type="ECO:0000313" key="3">
    <source>
        <dbReference type="Proteomes" id="UP000011910"/>
    </source>
</evidence>
<protein>
    <submittedName>
        <fullName evidence="2">Uncharacterized protein</fullName>
    </submittedName>
</protein>
<gene>
    <name evidence="2" type="ORF">ADICEAN_03969</name>
</gene>
<organism evidence="2 3">
    <name type="scientific">Cesiribacter andamanensis AMV16</name>
    <dbReference type="NCBI Taxonomy" id="1279009"/>
    <lineage>
        <taxon>Bacteria</taxon>
        <taxon>Pseudomonadati</taxon>
        <taxon>Bacteroidota</taxon>
        <taxon>Cytophagia</taxon>
        <taxon>Cytophagales</taxon>
        <taxon>Cesiribacteraceae</taxon>
        <taxon>Cesiribacter</taxon>
    </lineage>
</organism>
<feature type="transmembrane region" description="Helical" evidence="1">
    <location>
        <begin position="44"/>
        <end position="61"/>
    </location>
</feature>
<dbReference type="RefSeq" id="WP_009197345.1">
    <property type="nucleotide sequence ID" value="NZ_AODQ01000169.1"/>
</dbReference>
<comment type="caution">
    <text evidence="2">The sequence shown here is derived from an EMBL/GenBank/DDBJ whole genome shotgun (WGS) entry which is preliminary data.</text>
</comment>
<dbReference type="EMBL" id="AODQ01000169">
    <property type="protein sequence ID" value="EMR00903.1"/>
    <property type="molecule type" value="Genomic_DNA"/>
</dbReference>
<proteinExistence type="predicted"/>
<dbReference type="Proteomes" id="UP000011910">
    <property type="component" value="Unassembled WGS sequence"/>
</dbReference>
<keyword evidence="1" id="KW-0812">Transmembrane</keyword>
<dbReference type="OrthoDB" id="982648at2"/>
<keyword evidence="3" id="KW-1185">Reference proteome</keyword>
<dbReference type="AlphaFoldDB" id="M7MWV8"/>
<feature type="transmembrane region" description="Helical" evidence="1">
    <location>
        <begin position="81"/>
        <end position="101"/>
    </location>
</feature>
<evidence type="ECO:0000256" key="1">
    <source>
        <dbReference type="SAM" id="Phobius"/>
    </source>
</evidence>
<accession>M7MWV8</accession>
<keyword evidence="1" id="KW-1133">Transmembrane helix</keyword>
<dbReference type="eggNOG" id="ENOG5032XX2">
    <property type="taxonomic scope" value="Bacteria"/>
</dbReference>
<reference evidence="2 3" key="1">
    <citation type="journal article" date="2013" name="Genome Announc.">
        <title>Draft Genome Sequence of Cesiribacter andamanensis Strain AMV16T, Isolated from a Soil Sample from a Mud Volcano in the Andaman Islands, India.</title>
        <authorList>
            <person name="Shivaji S."/>
            <person name="Ara S."/>
            <person name="Begum Z."/>
            <person name="Srinivas T.N."/>
            <person name="Singh A."/>
            <person name="Kumar Pinnaka A."/>
        </authorList>
    </citation>
    <scope>NUCLEOTIDE SEQUENCE [LARGE SCALE GENOMIC DNA]</scope>
    <source>
        <strain evidence="2 3">AMV16</strain>
    </source>
</reference>
<name>M7MWV8_9BACT</name>
<sequence>MEMDSTLLDIILYLGYFLVIFALAAAVILPLIKSLDNPKGLLKVAAGIVLLLVIFGIAYALSSGDMAARYPDLTENGSKMIGAAIVTMYILIITAVLSIAVTEVSKFFR</sequence>
<evidence type="ECO:0000313" key="2">
    <source>
        <dbReference type="EMBL" id="EMR00903.1"/>
    </source>
</evidence>
<keyword evidence="1" id="KW-0472">Membrane</keyword>